<dbReference type="PROSITE" id="PS51885">
    <property type="entry name" value="NEPRILYSIN"/>
    <property type="match status" value="1"/>
</dbReference>
<comment type="similarity">
    <text evidence="3">Belongs to the peptidase M13 family.</text>
</comment>
<keyword evidence="9" id="KW-0732">Signal</keyword>
<keyword evidence="7" id="KW-0862">Zinc</keyword>
<dbReference type="SUPFAM" id="SSF55486">
    <property type="entry name" value="Metalloproteases ('zincins'), catalytic domain"/>
    <property type="match status" value="1"/>
</dbReference>
<feature type="chain" id="PRO_5027833584" evidence="9">
    <location>
        <begin position="20"/>
        <end position="677"/>
    </location>
</feature>
<keyword evidence="6" id="KW-0378">Hydrolase</keyword>
<dbReference type="GO" id="GO:0046872">
    <property type="term" value="F:metal ion binding"/>
    <property type="evidence" value="ECO:0007669"/>
    <property type="project" value="UniProtKB-KW"/>
</dbReference>
<evidence type="ECO:0000259" key="11">
    <source>
        <dbReference type="Pfam" id="PF05649"/>
    </source>
</evidence>
<dbReference type="GO" id="GO:0005886">
    <property type="term" value="C:plasma membrane"/>
    <property type="evidence" value="ECO:0007669"/>
    <property type="project" value="UniProtKB-SubCell"/>
</dbReference>
<evidence type="ECO:0000256" key="7">
    <source>
        <dbReference type="ARBA" id="ARBA00022833"/>
    </source>
</evidence>
<dbReference type="InterPro" id="IPR000718">
    <property type="entry name" value="Peptidase_M13"/>
</dbReference>
<keyword evidence="5" id="KW-0479">Metal-binding</keyword>
<keyword evidence="4" id="KW-0645">Protease</keyword>
<evidence type="ECO:0000256" key="4">
    <source>
        <dbReference type="ARBA" id="ARBA00022670"/>
    </source>
</evidence>
<dbReference type="AlphaFoldDB" id="A0A6P8WEI3"/>
<evidence type="ECO:0000256" key="5">
    <source>
        <dbReference type="ARBA" id="ARBA00022723"/>
    </source>
</evidence>
<evidence type="ECO:0000256" key="2">
    <source>
        <dbReference type="ARBA" id="ARBA00004401"/>
    </source>
</evidence>
<dbReference type="InterPro" id="IPR042089">
    <property type="entry name" value="Peptidase_M13_dom_2"/>
</dbReference>
<keyword evidence="8" id="KW-0482">Metalloprotease</keyword>
<keyword evidence="12" id="KW-1185">Reference proteome</keyword>
<dbReference type="OrthoDB" id="6475849at2759"/>
<feature type="signal peptide" evidence="9">
    <location>
        <begin position="1"/>
        <end position="19"/>
    </location>
</feature>
<accession>A0A6P8WEI3</accession>
<reference evidence="13" key="1">
    <citation type="submission" date="2025-08" db="UniProtKB">
        <authorList>
            <consortium name="RefSeq"/>
        </authorList>
    </citation>
    <scope>IDENTIFICATION</scope>
    <source>
        <strain evidence="13">15112-1751.03</strain>
        <tissue evidence="13">Whole Adult</tissue>
    </source>
</reference>
<dbReference type="Pfam" id="PF01431">
    <property type="entry name" value="Peptidase_M13"/>
    <property type="match status" value="1"/>
</dbReference>
<evidence type="ECO:0000256" key="3">
    <source>
        <dbReference type="ARBA" id="ARBA00007357"/>
    </source>
</evidence>
<sequence length="677" mass="78942">MAYTLLATLILVALSRSSAVPKPASLDLFAPLPDFKHKEELLEHYGDFMLSTMNRSVDPCENFYEYACGSWKESKMLTEKARNTSVLGVIQERINDQILAFLQNATQEQLQDKNHSTSAEWKAKQFFASCVQMKANLSLGYEKIMGQQDDRYAVEWKQHYQNASQDWIYLNFMSHYDVYPLLPMRLHYNTSGRKFDILLSGPSKALANVNEEQLQNMTRDFGIIDEQKRKDFLSNFANLTQFERNLTQLVKHRNDTEQMKLGEFINRHKEDRLNWTRYFDVAFNGTQRSSWPVINLLEDVGELVHFLERTELNVLRSYVQHRVLIKFYEVWKTKTRNGTLASECRVITETYFNYALLPWFIEENFDKERRADVLTLAKHIKDTFYDLLDQYSWLDDETRSEAKTKLTSMDILVGYSDDLQHREIFDAVYSNQNMTNDWYENLVTLEKNRAKVKLRSVDKALIPQVQMTRIANAYYAGYFNQAFIAIGISQWPLYHVDFPAVLKFAGIGNIVGHEMAHGFDSTLYQYNYDGKKVNWWSAASLRNFKERYRCLESQYNKYILLGVQTNGTLTSGDNIADNVGARMAYRAYERNMGSKAWQMKPLQGIDYNNKQLFFLKFAQSWCTGADNASKLSKIKSDEHAYEEFRVIGTLSNMPEFSDAFNCKLGTDMNPLKKCVVW</sequence>
<evidence type="ECO:0000313" key="13">
    <source>
        <dbReference type="RefSeq" id="XP_034097678.1"/>
    </source>
</evidence>
<organism evidence="12 13">
    <name type="scientific">Drosophila albomicans</name>
    <name type="common">Fruit fly</name>
    <dbReference type="NCBI Taxonomy" id="7291"/>
    <lineage>
        <taxon>Eukaryota</taxon>
        <taxon>Metazoa</taxon>
        <taxon>Ecdysozoa</taxon>
        <taxon>Arthropoda</taxon>
        <taxon>Hexapoda</taxon>
        <taxon>Insecta</taxon>
        <taxon>Pterygota</taxon>
        <taxon>Neoptera</taxon>
        <taxon>Endopterygota</taxon>
        <taxon>Diptera</taxon>
        <taxon>Brachycera</taxon>
        <taxon>Muscomorpha</taxon>
        <taxon>Ephydroidea</taxon>
        <taxon>Drosophilidae</taxon>
        <taxon>Drosophila</taxon>
    </lineage>
</organism>
<dbReference type="GeneID" id="117563449"/>
<dbReference type="GO" id="GO:0004222">
    <property type="term" value="F:metalloendopeptidase activity"/>
    <property type="evidence" value="ECO:0007669"/>
    <property type="project" value="InterPro"/>
</dbReference>
<evidence type="ECO:0000256" key="9">
    <source>
        <dbReference type="SAM" id="SignalP"/>
    </source>
</evidence>
<dbReference type="Gene3D" id="1.10.1380.10">
    <property type="entry name" value="Neutral endopeptidase , domain2"/>
    <property type="match status" value="1"/>
</dbReference>
<dbReference type="InterPro" id="IPR008753">
    <property type="entry name" value="Peptidase_M13_N"/>
</dbReference>
<protein>
    <submittedName>
        <fullName evidence="13">Neprilysin</fullName>
    </submittedName>
</protein>
<comment type="subcellular location">
    <subcellularLocation>
        <location evidence="2">Cell membrane</location>
        <topology evidence="2">Single-pass type II membrane protein</topology>
    </subcellularLocation>
</comment>
<proteinExistence type="inferred from homology"/>
<dbReference type="PRINTS" id="PR00786">
    <property type="entry name" value="NEPRILYSIN"/>
</dbReference>
<dbReference type="Pfam" id="PF05649">
    <property type="entry name" value="Peptidase_M13_N"/>
    <property type="match status" value="1"/>
</dbReference>
<dbReference type="PANTHER" id="PTHR11733">
    <property type="entry name" value="ZINC METALLOPROTEASE FAMILY M13 NEPRILYSIN-RELATED"/>
    <property type="match status" value="1"/>
</dbReference>
<evidence type="ECO:0000256" key="8">
    <source>
        <dbReference type="ARBA" id="ARBA00023049"/>
    </source>
</evidence>
<feature type="domain" description="Peptidase M13 N-terminal" evidence="11">
    <location>
        <begin position="59"/>
        <end position="415"/>
    </location>
</feature>
<feature type="domain" description="Peptidase M13 C-terminal" evidence="10">
    <location>
        <begin position="472"/>
        <end position="675"/>
    </location>
</feature>
<name>A0A6P8WEI3_DROAB</name>
<dbReference type="PANTHER" id="PTHR11733:SF167">
    <property type="entry name" value="FI17812P1-RELATED"/>
    <property type="match status" value="1"/>
</dbReference>
<dbReference type="InterPro" id="IPR024079">
    <property type="entry name" value="MetalloPept_cat_dom_sf"/>
</dbReference>
<dbReference type="Proteomes" id="UP000515160">
    <property type="component" value="Chromosome 2L"/>
</dbReference>
<gene>
    <name evidence="13" type="primary">LOC117563449</name>
</gene>
<evidence type="ECO:0000313" key="12">
    <source>
        <dbReference type="Proteomes" id="UP000515160"/>
    </source>
</evidence>
<evidence type="ECO:0000256" key="6">
    <source>
        <dbReference type="ARBA" id="ARBA00022801"/>
    </source>
</evidence>
<evidence type="ECO:0000256" key="1">
    <source>
        <dbReference type="ARBA" id="ARBA00001947"/>
    </source>
</evidence>
<dbReference type="Gene3D" id="3.40.390.10">
    <property type="entry name" value="Collagenase (Catalytic Domain)"/>
    <property type="match status" value="1"/>
</dbReference>
<dbReference type="InterPro" id="IPR018497">
    <property type="entry name" value="Peptidase_M13_C"/>
</dbReference>
<dbReference type="RefSeq" id="XP_034097678.1">
    <property type="nucleotide sequence ID" value="XM_034241787.1"/>
</dbReference>
<dbReference type="CDD" id="cd08662">
    <property type="entry name" value="M13"/>
    <property type="match status" value="1"/>
</dbReference>
<evidence type="ECO:0000259" key="10">
    <source>
        <dbReference type="Pfam" id="PF01431"/>
    </source>
</evidence>
<dbReference type="GO" id="GO:0016485">
    <property type="term" value="P:protein processing"/>
    <property type="evidence" value="ECO:0007669"/>
    <property type="project" value="TreeGrafter"/>
</dbReference>
<comment type="cofactor">
    <cofactor evidence="1">
        <name>Zn(2+)</name>
        <dbReference type="ChEBI" id="CHEBI:29105"/>
    </cofactor>
</comment>